<dbReference type="Pfam" id="PF00728">
    <property type="entry name" value="Glyco_hydro_20"/>
    <property type="match status" value="1"/>
</dbReference>
<organism evidence="7 8">
    <name type="scientific">Hohenbuehelia grisea</name>
    <dbReference type="NCBI Taxonomy" id="104357"/>
    <lineage>
        <taxon>Eukaryota</taxon>
        <taxon>Fungi</taxon>
        <taxon>Dikarya</taxon>
        <taxon>Basidiomycota</taxon>
        <taxon>Agaricomycotina</taxon>
        <taxon>Agaricomycetes</taxon>
        <taxon>Agaricomycetidae</taxon>
        <taxon>Agaricales</taxon>
        <taxon>Pleurotineae</taxon>
        <taxon>Pleurotaceae</taxon>
        <taxon>Hohenbuehelia</taxon>
    </lineage>
</organism>
<accession>A0ABR3JYW4</accession>
<evidence type="ECO:0000259" key="6">
    <source>
        <dbReference type="Pfam" id="PF00728"/>
    </source>
</evidence>
<comment type="similarity">
    <text evidence="2">Belongs to the glycosyl hydrolase 20 family.</text>
</comment>
<evidence type="ECO:0000313" key="7">
    <source>
        <dbReference type="EMBL" id="KAL0960600.1"/>
    </source>
</evidence>
<gene>
    <name evidence="7" type="ORF">HGRIS_005632</name>
</gene>
<evidence type="ECO:0000256" key="1">
    <source>
        <dbReference type="ARBA" id="ARBA00001231"/>
    </source>
</evidence>
<evidence type="ECO:0000313" key="8">
    <source>
        <dbReference type="Proteomes" id="UP001556367"/>
    </source>
</evidence>
<dbReference type="SUPFAM" id="SSF51445">
    <property type="entry name" value="(Trans)glycosidases"/>
    <property type="match status" value="1"/>
</dbReference>
<protein>
    <recommendedName>
        <fullName evidence="3">beta-N-acetylhexosaminidase</fullName>
        <ecNumber evidence="3">3.2.1.52</ecNumber>
    </recommendedName>
</protein>
<sequence>MSWVKINTFHWHVVDSQSFPLQVPGFEELSQHGAYAPEQIYSTADVKDIVSYAAARGIDVLMEIDTPGHTAAISASHPEHIACNDASPWTDFANEPPAGQLRLASPSTVNFTASVISAAAAELSSTLFSTGGDELNTNCYTEDTATQADLKSQGRSLEQALSVFMHATHSALSKLGKTPVVWEEMVLEHNLNLTKNAVVMVWISSQNAANVASKGFRIVHAPSDYFYLDCGAGEWLGKDPSGNSWCDPFKTWQKSYTFDPLANLSASQSKLVLGGQQLLWTEQSSPENLDSIVWPRAASSAEVFWTGATLPNGKPRDVGSALPRLHDLRYRMVQRGVKAIAMQPQWCALRPGRCNLDS</sequence>
<comment type="catalytic activity">
    <reaction evidence="1">
        <text>Hydrolysis of terminal non-reducing N-acetyl-D-hexosamine residues in N-acetyl-beta-D-hexosaminides.</text>
        <dbReference type="EC" id="3.2.1.52"/>
    </reaction>
</comment>
<evidence type="ECO:0000256" key="3">
    <source>
        <dbReference type="ARBA" id="ARBA00012663"/>
    </source>
</evidence>
<name>A0ABR3JYW4_9AGAR</name>
<dbReference type="InterPro" id="IPR025705">
    <property type="entry name" value="Beta_hexosaminidase_sua/sub"/>
</dbReference>
<keyword evidence="8" id="KW-1185">Reference proteome</keyword>
<dbReference type="PANTHER" id="PTHR22600">
    <property type="entry name" value="BETA-HEXOSAMINIDASE"/>
    <property type="match status" value="1"/>
</dbReference>
<dbReference type="PRINTS" id="PR00738">
    <property type="entry name" value="GLHYDRLASE20"/>
</dbReference>
<dbReference type="PANTHER" id="PTHR22600:SF26">
    <property type="entry name" value="BETA-N-ACETYLHEXOSAMINIDASE"/>
    <property type="match status" value="1"/>
</dbReference>
<dbReference type="Gene3D" id="3.20.20.80">
    <property type="entry name" value="Glycosidases"/>
    <property type="match status" value="1"/>
</dbReference>
<comment type="caution">
    <text evidence="7">The sequence shown here is derived from an EMBL/GenBank/DDBJ whole genome shotgun (WGS) entry which is preliminary data.</text>
</comment>
<evidence type="ECO:0000256" key="5">
    <source>
        <dbReference type="ARBA" id="ARBA00022801"/>
    </source>
</evidence>
<dbReference type="InterPro" id="IPR017853">
    <property type="entry name" value="GH"/>
</dbReference>
<proteinExistence type="inferred from homology"/>
<reference evidence="8" key="1">
    <citation type="submission" date="2024-06" db="EMBL/GenBank/DDBJ databases">
        <title>Multi-omics analyses provide insights into the biosynthesis of the anticancer antibiotic pleurotin in Hohenbuehelia grisea.</title>
        <authorList>
            <person name="Weaver J.A."/>
            <person name="Alberti F."/>
        </authorList>
    </citation>
    <scope>NUCLEOTIDE SEQUENCE [LARGE SCALE GENOMIC DNA]</scope>
    <source>
        <strain evidence="8">T-177</strain>
    </source>
</reference>
<evidence type="ECO:0000256" key="4">
    <source>
        <dbReference type="ARBA" id="ARBA00022729"/>
    </source>
</evidence>
<feature type="domain" description="Glycoside hydrolase family 20 catalytic" evidence="6">
    <location>
        <begin position="1"/>
        <end position="307"/>
    </location>
</feature>
<keyword evidence="5" id="KW-0378">Hydrolase</keyword>
<dbReference type="EMBL" id="JASNQZ010000001">
    <property type="protein sequence ID" value="KAL0960600.1"/>
    <property type="molecule type" value="Genomic_DNA"/>
</dbReference>
<dbReference type="Proteomes" id="UP001556367">
    <property type="component" value="Unassembled WGS sequence"/>
</dbReference>
<dbReference type="EC" id="3.2.1.52" evidence="3"/>
<keyword evidence="4" id="KW-0732">Signal</keyword>
<dbReference type="InterPro" id="IPR015883">
    <property type="entry name" value="Glyco_hydro_20_cat"/>
</dbReference>
<evidence type="ECO:0000256" key="2">
    <source>
        <dbReference type="ARBA" id="ARBA00006285"/>
    </source>
</evidence>